<dbReference type="AlphaFoldDB" id="A0A382UTU2"/>
<sequence>STYLWASNDRCDRSSDEIPRFLPAQGARSKKPARNFFGFGCFFEHAKNFA</sequence>
<gene>
    <name evidence="1" type="ORF">METZ01_LOCUS390401</name>
</gene>
<accession>A0A382UTU2</accession>
<dbReference type="EMBL" id="UINC01146678">
    <property type="protein sequence ID" value="SVD37547.1"/>
    <property type="molecule type" value="Genomic_DNA"/>
</dbReference>
<name>A0A382UTU2_9ZZZZ</name>
<proteinExistence type="predicted"/>
<evidence type="ECO:0000313" key="1">
    <source>
        <dbReference type="EMBL" id="SVD37547.1"/>
    </source>
</evidence>
<reference evidence="1" key="1">
    <citation type="submission" date="2018-05" db="EMBL/GenBank/DDBJ databases">
        <authorList>
            <person name="Lanie J.A."/>
            <person name="Ng W.-L."/>
            <person name="Kazmierczak K.M."/>
            <person name="Andrzejewski T.M."/>
            <person name="Davidsen T.M."/>
            <person name="Wayne K.J."/>
            <person name="Tettelin H."/>
            <person name="Glass J.I."/>
            <person name="Rusch D."/>
            <person name="Podicherti R."/>
            <person name="Tsui H.-C.T."/>
            <person name="Winkler M.E."/>
        </authorList>
    </citation>
    <scope>NUCLEOTIDE SEQUENCE</scope>
</reference>
<organism evidence="1">
    <name type="scientific">marine metagenome</name>
    <dbReference type="NCBI Taxonomy" id="408172"/>
    <lineage>
        <taxon>unclassified sequences</taxon>
        <taxon>metagenomes</taxon>
        <taxon>ecological metagenomes</taxon>
    </lineage>
</organism>
<feature type="non-terminal residue" evidence="1">
    <location>
        <position position="1"/>
    </location>
</feature>
<protein>
    <submittedName>
        <fullName evidence="1">Uncharacterized protein</fullName>
    </submittedName>
</protein>